<dbReference type="Gene3D" id="3.40.50.410">
    <property type="entry name" value="von Willebrand factor, type A domain"/>
    <property type="match status" value="1"/>
</dbReference>
<evidence type="ECO:0000313" key="1">
    <source>
        <dbReference type="EMBL" id="CAE4631755.1"/>
    </source>
</evidence>
<dbReference type="SUPFAM" id="SSF53300">
    <property type="entry name" value="vWA-like"/>
    <property type="match status" value="1"/>
</dbReference>
<name>A0A7S4VUB3_9STRA</name>
<sequence length="441" mass="50470">MAYNPYNNNSNNAIPIPVATAYYDNKISSSLSLPQGQPSDELSDRALKTFIDQGYTTGLAKSLVENRIAFPLRIWIIDNSGSMQKPDGHRIVETTSKTSVKTVPCTRWEEIRECVNYHVQMAALIEAPTTFRFLNAPGGGIATRQFSIAQSGVAYIQQDVMNASSIMTKARPGGMTPLTQHMMDIHRDVTSMAPQLTAEGKRVVIVIATDGLPTDEQGHGGEYIKQQFVQSLRTLEGLPIWVVIRLCTDEEDVVNFYNDLDEQLELSLEVLDDFMGEAEEIHECNPWLNYALPLHRLREWGYHDRVFDMLDERKLTKSELWDFCKLLFGMENFDGVPDPSVEWKDFLKSVDGLLKREKMQWVSVYDFVCIQDNMCISVFFFPTERNMNVFVLKHILFLSPFLPYNVHEFKKKNPKRKKLTPWIDLKKLHKMYGDGSACTIM</sequence>
<accession>A0A7S4VUB3</accession>
<evidence type="ECO:0008006" key="2">
    <source>
        <dbReference type="Google" id="ProtNLM"/>
    </source>
</evidence>
<reference evidence="1" key="1">
    <citation type="submission" date="2021-01" db="EMBL/GenBank/DDBJ databases">
        <authorList>
            <person name="Corre E."/>
            <person name="Pelletier E."/>
            <person name="Niang G."/>
            <person name="Scheremetjew M."/>
            <person name="Finn R."/>
            <person name="Kale V."/>
            <person name="Holt S."/>
            <person name="Cochrane G."/>
            <person name="Meng A."/>
            <person name="Brown T."/>
            <person name="Cohen L."/>
        </authorList>
    </citation>
    <scope>NUCLEOTIDE SEQUENCE</scope>
    <source>
        <strain evidence="1">GSO104</strain>
    </source>
</reference>
<gene>
    <name evidence="1" type="ORF">DBRI00130_LOCUS27791</name>
</gene>
<dbReference type="EMBL" id="HBNS01035577">
    <property type="protein sequence ID" value="CAE4631755.1"/>
    <property type="molecule type" value="Transcribed_RNA"/>
</dbReference>
<dbReference type="InterPro" id="IPR036465">
    <property type="entry name" value="vWFA_dom_sf"/>
</dbReference>
<proteinExistence type="predicted"/>
<organism evidence="1">
    <name type="scientific">Ditylum brightwellii</name>
    <dbReference type="NCBI Taxonomy" id="49249"/>
    <lineage>
        <taxon>Eukaryota</taxon>
        <taxon>Sar</taxon>
        <taxon>Stramenopiles</taxon>
        <taxon>Ochrophyta</taxon>
        <taxon>Bacillariophyta</taxon>
        <taxon>Mediophyceae</taxon>
        <taxon>Lithodesmiophycidae</taxon>
        <taxon>Lithodesmiales</taxon>
        <taxon>Lithodesmiaceae</taxon>
        <taxon>Ditylum</taxon>
    </lineage>
</organism>
<dbReference type="AlphaFoldDB" id="A0A7S4VUB3"/>
<protein>
    <recommendedName>
        <fullName evidence="2">VWFA domain-containing protein</fullName>
    </recommendedName>
</protein>